<dbReference type="Proteomes" id="UP000307173">
    <property type="component" value="Unassembled WGS sequence"/>
</dbReference>
<dbReference type="EC" id="5.6.2.3" evidence="10"/>
<keyword evidence="7 10" id="KW-0234">DNA repair</keyword>
<evidence type="ECO:0000256" key="10">
    <source>
        <dbReference type="HAMAP-Rule" id="MF_03176"/>
    </source>
</evidence>
<keyword evidence="1 10" id="KW-0547">Nucleotide-binding</keyword>
<comment type="similarity">
    <text evidence="10">Belongs to the helicase family. PIF1 subfamily.</text>
</comment>
<dbReference type="CDD" id="cd18037">
    <property type="entry name" value="DEXSc_Pif1_like"/>
    <property type="match status" value="1"/>
</dbReference>
<dbReference type="GO" id="GO:0000723">
    <property type="term" value="P:telomere maintenance"/>
    <property type="evidence" value="ECO:0007669"/>
    <property type="project" value="InterPro"/>
</dbReference>
<keyword evidence="4 10" id="KW-0347">Helicase</keyword>
<feature type="compositionally biased region" description="Polar residues" evidence="11">
    <location>
        <begin position="56"/>
        <end position="69"/>
    </location>
</feature>
<dbReference type="STRING" id="52247.A0A4T0X234"/>
<comment type="cofactor">
    <cofactor evidence="10">
        <name>Mg(2+)</name>
        <dbReference type="ChEBI" id="CHEBI:18420"/>
    </cofactor>
</comment>
<dbReference type="GO" id="GO:0005739">
    <property type="term" value="C:mitochondrion"/>
    <property type="evidence" value="ECO:0007669"/>
    <property type="project" value="UniProtKB-SubCell"/>
</dbReference>
<keyword evidence="10" id="KW-0496">Mitochondrion</keyword>
<dbReference type="SUPFAM" id="SSF52540">
    <property type="entry name" value="P-loop containing nucleoside triphosphate hydrolases"/>
    <property type="match status" value="2"/>
</dbReference>
<evidence type="ECO:0000313" key="14">
    <source>
        <dbReference type="Proteomes" id="UP000307173"/>
    </source>
</evidence>
<evidence type="ECO:0000256" key="4">
    <source>
        <dbReference type="ARBA" id="ARBA00022806"/>
    </source>
</evidence>
<name>A0A4T0X234_9ASCO</name>
<dbReference type="EMBL" id="SELW01000408">
    <property type="protein sequence ID" value="TID28272.1"/>
    <property type="molecule type" value="Genomic_DNA"/>
</dbReference>
<dbReference type="OrthoDB" id="432234at2759"/>
<dbReference type="HAMAP" id="MF_03176">
    <property type="entry name" value="PIF1"/>
    <property type="match status" value="1"/>
</dbReference>
<keyword evidence="9 10" id="KW-0539">Nucleus</keyword>
<keyword evidence="6 10" id="KW-0238">DNA-binding</keyword>
<dbReference type="GO" id="GO:0043139">
    <property type="term" value="F:5'-3' DNA helicase activity"/>
    <property type="evidence" value="ECO:0007669"/>
    <property type="project" value="UniProtKB-UniRule"/>
</dbReference>
<keyword evidence="14" id="KW-1185">Reference proteome</keyword>
<dbReference type="InterPro" id="IPR051055">
    <property type="entry name" value="PIF1_helicase"/>
</dbReference>
<evidence type="ECO:0000256" key="5">
    <source>
        <dbReference type="ARBA" id="ARBA00022840"/>
    </source>
</evidence>
<feature type="compositionally biased region" description="Polar residues" evidence="11">
    <location>
        <begin position="81"/>
        <end position="90"/>
    </location>
</feature>
<protein>
    <recommendedName>
        <fullName evidence="10">ATP-dependent DNA helicase PIF1</fullName>
        <ecNumber evidence="10">5.6.2.3</ecNumber>
    </recommendedName>
    <alternativeName>
        <fullName evidence="10">DNA 5'-3' helicase PIF1</fullName>
    </alternativeName>
    <alternativeName>
        <fullName evidence="10">DNA repair and recombination helicase PIF1</fullName>
    </alternativeName>
</protein>
<dbReference type="GO" id="GO:0006310">
    <property type="term" value="P:DNA recombination"/>
    <property type="evidence" value="ECO:0007669"/>
    <property type="project" value="UniProtKB-UniRule"/>
</dbReference>
<dbReference type="CDD" id="cd18809">
    <property type="entry name" value="SF1_C_RecD"/>
    <property type="match status" value="1"/>
</dbReference>
<evidence type="ECO:0000256" key="3">
    <source>
        <dbReference type="ARBA" id="ARBA00022801"/>
    </source>
</evidence>
<evidence type="ECO:0000256" key="8">
    <source>
        <dbReference type="ARBA" id="ARBA00023235"/>
    </source>
</evidence>
<reference evidence="13 14" key="1">
    <citation type="journal article" date="2019" name="Front. Genet.">
        <title>Whole-Genome Sequencing of the Opportunistic Yeast Pathogen Candida inconspicua Uncovers Its Hybrid Origin.</title>
        <authorList>
            <person name="Mixao V."/>
            <person name="Hansen A.P."/>
            <person name="Saus E."/>
            <person name="Boekhout T."/>
            <person name="Lass-Florl C."/>
            <person name="Gabaldon T."/>
        </authorList>
    </citation>
    <scope>NUCLEOTIDE SEQUENCE [LARGE SCALE GENOMIC DNA]</scope>
    <source>
        <strain evidence="13 14">CBS 180</strain>
    </source>
</reference>
<comment type="subcellular location">
    <subcellularLocation>
        <location evidence="10">Nucleus</location>
    </subcellularLocation>
    <subcellularLocation>
        <location evidence="10">Mitochondrion</location>
    </subcellularLocation>
</comment>
<dbReference type="Pfam" id="PF05970">
    <property type="entry name" value="PIF1"/>
    <property type="match status" value="1"/>
</dbReference>
<dbReference type="InterPro" id="IPR003593">
    <property type="entry name" value="AAA+_ATPase"/>
</dbReference>
<dbReference type="GO" id="GO:0005634">
    <property type="term" value="C:nucleus"/>
    <property type="evidence" value="ECO:0007669"/>
    <property type="project" value="UniProtKB-SubCell"/>
</dbReference>
<feature type="binding site" evidence="10">
    <location>
        <begin position="195"/>
        <end position="202"/>
    </location>
    <ligand>
        <name>ATP</name>
        <dbReference type="ChEBI" id="CHEBI:30616"/>
    </ligand>
</feature>
<dbReference type="InterPro" id="IPR010285">
    <property type="entry name" value="DNA_helicase_pif1-like_DEAD"/>
</dbReference>
<dbReference type="GO" id="GO:0016887">
    <property type="term" value="F:ATP hydrolysis activity"/>
    <property type="evidence" value="ECO:0007669"/>
    <property type="project" value="RHEA"/>
</dbReference>
<evidence type="ECO:0000256" key="1">
    <source>
        <dbReference type="ARBA" id="ARBA00022741"/>
    </source>
</evidence>
<evidence type="ECO:0000313" key="13">
    <source>
        <dbReference type="EMBL" id="TID28272.1"/>
    </source>
</evidence>
<dbReference type="PANTHER" id="PTHR47642">
    <property type="entry name" value="ATP-DEPENDENT DNA HELICASE"/>
    <property type="match status" value="1"/>
</dbReference>
<organism evidence="13 14">
    <name type="scientific">Pichia inconspicua</name>
    <dbReference type="NCBI Taxonomy" id="52247"/>
    <lineage>
        <taxon>Eukaryota</taxon>
        <taxon>Fungi</taxon>
        <taxon>Dikarya</taxon>
        <taxon>Ascomycota</taxon>
        <taxon>Saccharomycotina</taxon>
        <taxon>Pichiomycetes</taxon>
        <taxon>Pichiales</taxon>
        <taxon>Pichiaceae</taxon>
        <taxon>Pichia</taxon>
    </lineage>
</organism>
<gene>
    <name evidence="10" type="primary">PIF1</name>
    <name evidence="13" type="ORF">CANINC_002585</name>
</gene>
<dbReference type="InterPro" id="IPR048293">
    <property type="entry name" value="PIF1_RRM3_pfh1"/>
</dbReference>
<comment type="caution">
    <text evidence="13">The sequence shown here is derived from an EMBL/GenBank/DDBJ whole genome shotgun (WGS) entry which is preliminary data.</text>
</comment>
<evidence type="ECO:0000256" key="11">
    <source>
        <dbReference type="SAM" id="MobiDB-lite"/>
    </source>
</evidence>
<evidence type="ECO:0000256" key="7">
    <source>
        <dbReference type="ARBA" id="ARBA00023204"/>
    </source>
</evidence>
<evidence type="ECO:0000256" key="6">
    <source>
        <dbReference type="ARBA" id="ARBA00023125"/>
    </source>
</evidence>
<dbReference type="SMART" id="SM00382">
    <property type="entry name" value="AAA"/>
    <property type="match status" value="1"/>
</dbReference>
<dbReference type="InterPro" id="IPR027417">
    <property type="entry name" value="P-loop_NTPase"/>
</dbReference>
<feature type="compositionally biased region" description="Low complexity" evidence="11">
    <location>
        <begin position="70"/>
        <end position="80"/>
    </location>
</feature>
<evidence type="ECO:0000256" key="9">
    <source>
        <dbReference type="ARBA" id="ARBA00023242"/>
    </source>
</evidence>
<comment type="caution">
    <text evidence="10">Lacks conserved residue(s) required for the propagation of feature annotation.</text>
</comment>
<dbReference type="GO" id="GO:0003677">
    <property type="term" value="F:DNA binding"/>
    <property type="evidence" value="ECO:0007669"/>
    <property type="project" value="UniProtKB-KW"/>
</dbReference>
<comment type="function">
    <text evidence="10">DNA-dependent ATPase and 5'-3' DNA helicase required for the maintenance of both mitochondrial and nuclear genome stability.</text>
</comment>
<sequence length="670" mass="75774">MSSSPFAVLDRLKKKQQDVTKPTPLKAVKAKSLSRSSSSLFDTLETHKPTRESLERSNSLPVLSKNDYNSSTTKKSTLSSILRQQSKFTGRSSILSSSKTSRKVSDPPTKIKRELPWEVNGTLNNHKSLKLRESNVIDNNNHIKKLIIADNRENKENEHYLQRIHVSLSGLTLSKEQQRVLDLILTERKNVFFTGSAGTGKSYLLKIIIQKLLTRYGNSSIGISAPTGLAAANIGGQTIFRLLGLGLGKESVDSLLKKIKKNMDKYMTWRRMVVLIIDEISMLDSRLLEKLNILAKKIKRSDKPFGGIQLIITGDFLQLPPVDVSNSTNVNYCFKCPTWKEIIDENVVLTQVFRQNGDPELIEILNALRIGRIDHRVENKLRKLERPLEFDDGVVPTELFPTRYEVERSNLAKLEQLSGPELTYKSTDLSANGAPIDDMVRKNLDLLMCVRELKLKVGAQVMLIQNDVDDRLANGQLGLVECFLTRPVYRMFASRFGKDYDSARTQLLRKVGQILLNRKGLTDNSEYDDLSLLDPSNAVIVDELLKSFHKSDELLPLVTFTTANALQLKSKPVQLLVETTEFKPDPHGNTFNGFSRHQLPLILAWSMSIHKSQGQTLPRVRVDLKKVFEKGQLYVAISRCVSSHGLQVLNFDRRKVFVDQEVIEFYESIS</sequence>
<dbReference type="PANTHER" id="PTHR47642:SF5">
    <property type="entry name" value="ATP-DEPENDENT DNA HELICASE"/>
    <property type="match status" value="1"/>
</dbReference>
<comment type="catalytic activity">
    <reaction evidence="10">
        <text>ATP + H2O = ADP + phosphate + H(+)</text>
        <dbReference type="Rhea" id="RHEA:13065"/>
        <dbReference type="ChEBI" id="CHEBI:15377"/>
        <dbReference type="ChEBI" id="CHEBI:15378"/>
        <dbReference type="ChEBI" id="CHEBI:30616"/>
        <dbReference type="ChEBI" id="CHEBI:43474"/>
        <dbReference type="ChEBI" id="CHEBI:456216"/>
        <dbReference type="EC" id="5.6.2.3"/>
    </reaction>
</comment>
<keyword evidence="8 10" id="KW-0413">Isomerase</keyword>
<dbReference type="Gene3D" id="3.40.50.300">
    <property type="entry name" value="P-loop containing nucleotide triphosphate hydrolases"/>
    <property type="match status" value="1"/>
</dbReference>
<keyword evidence="3 10" id="KW-0378">Hydrolase</keyword>
<keyword evidence="10" id="KW-0233">DNA recombination</keyword>
<feature type="compositionally biased region" description="Basic and acidic residues" evidence="11">
    <location>
        <begin position="44"/>
        <end position="55"/>
    </location>
</feature>
<feature type="domain" description="AAA+ ATPase" evidence="12">
    <location>
        <begin position="187"/>
        <end position="384"/>
    </location>
</feature>
<keyword evidence="2 10" id="KW-0227">DNA damage</keyword>
<dbReference type="GO" id="GO:0005524">
    <property type="term" value="F:ATP binding"/>
    <property type="evidence" value="ECO:0007669"/>
    <property type="project" value="UniProtKB-UniRule"/>
</dbReference>
<proteinExistence type="inferred from homology"/>
<evidence type="ECO:0000256" key="2">
    <source>
        <dbReference type="ARBA" id="ARBA00022763"/>
    </source>
</evidence>
<dbReference type="AlphaFoldDB" id="A0A4T0X234"/>
<dbReference type="GO" id="GO:0006281">
    <property type="term" value="P:DNA repair"/>
    <property type="evidence" value="ECO:0007669"/>
    <property type="project" value="UniProtKB-UniRule"/>
</dbReference>
<feature type="region of interest" description="Disordered" evidence="11">
    <location>
        <begin position="1"/>
        <end position="111"/>
    </location>
</feature>
<keyword evidence="5 10" id="KW-0067">ATP-binding</keyword>
<evidence type="ECO:0000259" key="12">
    <source>
        <dbReference type="SMART" id="SM00382"/>
    </source>
</evidence>
<accession>A0A4T0X234</accession>
<comment type="subunit">
    <text evidence="10">Monomer.</text>
</comment>